<dbReference type="Proteomes" id="UP000288805">
    <property type="component" value="Unassembled WGS sequence"/>
</dbReference>
<name>A0A438IZA6_VITVI</name>
<reference evidence="1 2" key="1">
    <citation type="journal article" date="2018" name="PLoS Genet.">
        <title>Population sequencing reveals clonal diversity and ancestral inbreeding in the grapevine cultivar Chardonnay.</title>
        <authorList>
            <person name="Roach M.J."/>
            <person name="Johnson D.L."/>
            <person name="Bohlmann J."/>
            <person name="van Vuuren H.J."/>
            <person name="Jones S.J."/>
            <person name="Pretorius I.S."/>
            <person name="Schmidt S.A."/>
            <person name="Borneman A.R."/>
        </authorList>
    </citation>
    <scope>NUCLEOTIDE SEQUENCE [LARGE SCALE GENOMIC DNA]</scope>
    <source>
        <strain evidence="2">cv. Chardonnay</strain>
        <tissue evidence="1">Leaf</tissue>
    </source>
</reference>
<evidence type="ECO:0000313" key="1">
    <source>
        <dbReference type="EMBL" id="RVX02040.1"/>
    </source>
</evidence>
<sequence length="129" mass="15082">MAVSDFWETGVRGGKWCFSLQWHMHDWELEACIHEVSLYGEGEDKLWWKDVVSVKILTLDNLMREGSLSDAMGISRCIWKERTGRAFKKEELSDQNLKFFIKSFMEWSRAPLGIPNGTLLYFIDSINWG</sequence>
<dbReference type="EMBL" id="QGNW01000072">
    <property type="protein sequence ID" value="RVX02040.1"/>
    <property type="molecule type" value="Genomic_DNA"/>
</dbReference>
<accession>A0A438IZA6</accession>
<protein>
    <submittedName>
        <fullName evidence="1">Uncharacterized protein</fullName>
    </submittedName>
</protein>
<evidence type="ECO:0000313" key="2">
    <source>
        <dbReference type="Proteomes" id="UP000288805"/>
    </source>
</evidence>
<comment type="caution">
    <text evidence="1">The sequence shown here is derived from an EMBL/GenBank/DDBJ whole genome shotgun (WGS) entry which is preliminary data.</text>
</comment>
<organism evidence="1 2">
    <name type="scientific">Vitis vinifera</name>
    <name type="common">Grape</name>
    <dbReference type="NCBI Taxonomy" id="29760"/>
    <lineage>
        <taxon>Eukaryota</taxon>
        <taxon>Viridiplantae</taxon>
        <taxon>Streptophyta</taxon>
        <taxon>Embryophyta</taxon>
        <taxon>Tracheophyta</taxon>
        <taxon>Spermatophyta</taxon>
        <taxon>Magnoliopsida</taxon>
        <taxon>eudicotyledons</taxon>
        <taxon>Gunneridae</taxon>
        <taxon>Pentapetalae</taxon>
        <taxon>rosids</taxon>
        <taxon>Vitales</taxon>
        <taxon>Vitaceae</taxon>
        <taxon>Viteae</taxon>
        <taxon>Vitis</taxon>
    </lineage>
</organism>
<dbReference type="AlphaFoldDB" id="A0A438IZA6"/>
<proteinExistence type="predicted"/>
<gene>
    <name evidence="1" type="ORF">CK203_025448</name>
</gene>